<evidence type="ECO:0000313" key="1">
    <source>
        <dbReference type="EMBL" id="OAA44080.1"/>
    </source>
</evidence>
<accession>A0A162LSX4</accession>
<dbReference type="OrthoDB" id="3944545at2759"/>
<dbReference type="AlphaFoldDB" id="A0A162LSX4"/>
<name>A0A162LSX4_9HYPO</name>
<dbReference type="Proteomes" id="UP000076863">
    <property type="component" value="Unassembled WGS sequence"/>
</dbReference>
<dbReference type="EMBL" id="AZHA01000011">
    <property type="protein sequence ID" value="OAA44080.1"/>
    <property type="molecule type" value="Genomic_DNA"/>
</dbReference>
<organism evidence="1 2">
    <name type="scientific">Beauveria brongniartii RCEF 3172</name>
    <dbReference type="NCBI Taxonomy" id="1081107"/>
    <lineage>
        <taxon>Eukaryota</taxon>
        <taxon>Fungi</taxon>
        <taxon>Dikarya</taxon>
        <taxon>Ascomycota</taxon>
        <taxon>Pezizomycotina</taxon>
        <taxon>Sordariomycetes</taxon>
        <taxon>Hypocreomycetidae</taxon>
        <taxon>Hypocreales</taxon>
        <taxon>Cordycipitaceae</taxon>
        <taxon>Beauveria</taxon>
        <taxon>Beauveria brongniartii</taxon>
    </lineage>
</organism>
<proteinExistence type="predicted"/>
<protein>
    <submittedName>
        <fullName evidence="1">UDP-N-acetylglucosamine pyrophosphorylase</fullName>
    </submittedName>
</protein>
<gene>
    <name evidence="1" type="ORF">BBO_04436</name>
</gene>
<evidence type="ECO:0000313" key="2">
    <source>
        <dbReference type="Proteomes" id="UP000076863"/>
    </source>
</evidence>
<sequence>MSPPANGQLQRITWRFRHPLETAITVLEDAAYPLGSSRPYHQPSQHSEGHYGLHEISQEPITTPPVSSIDVECQEWDAWHSIMISDYDGEEELVYDNDFCPPPSPVLVVTASSEKGYETVHDYITQMWPWLFKHRYMIIKSEDPDEVEQLLETEWVIDMGGVGSLAHCEREGWPEVQKNAAARIMREREGKKLTSE</sequence>
<reference evidence="1 2" key="1">
    <citation type="journal article" date="2016" name="Genome Biol. Evol.">
        <title>Divergent and convergent evolution of fungal pathogenicity.</title>
        <authorList>
            <person name="Shang Y."/>
            <person name="Xiao G."/>
            <person name="Zheng P."/>
            <person name="Cen K."/>
            <person name="Zhan S."/>
            <person name="Wang C."/>
        </authorList>
    </citation>
    <scope>NUCLEOTIDE SEQUENCE [LARGE SCALE GENOMIC DNA]</scope>
    <source>
        <strain evidence="1 2">RCEF 3172</strain>
    </source>
</reference>
<comment type="caution">
    <text evidence="1">The sequence shown here is derived from an EMBL/GenBank/DDBJ whole genome shotgun (WGS) entry which is preliminary data.</text>
</comment>
<keyword evidence="2" id="KW-1185">Reference proteome</keyword>